<gene>
    <name evidence="1" type="ORF">RDB_LOCUS182135</name>
</gene>
<dbReference type="Proteomes" id="UP000663843">
    <property type="component" value="Unassembled WGS sequence"/>
</dbReference>
<evidence type="ECO:0000313" key="1">
    <source>
        <dbReference type="EMBL" id="CAE6533521.1"/>
    </source>
</evidence>
<reference evidence="1" key="1">
    <citation type="submission" date="2021-01" db="EMBL/GenBank/DDBJ databases">
        <authorList>
            <person name="Kaushik A."/>
        </authorList>
    </citation>
    <scope>NUCLEOTIDE SEQUENCE</scope>
    <source>
        <strain evidence="1">AG2-2IIIB</strain>
    </source>
</reference>
<organism evidence="1 2">
    <name type="scientific">Rhizoctonia solani</name>
    <dbReference type="NCBI Taxonomy" id="456999"/>
    <lineage>
        <taxon>Eukaryota</taxon>
        <taxon>Fungi</taxon>
        <taxon>Dikarya</taxon>
        <taxon>Basidiomycota</taxon>
        <taxon>Agaricomycotina</taxon>
        <taxon>Agaricomycetes</taxon>
        <taxon>Cantharellales</taxon>
        <taxon>Ceratobasidiaceae</taxon>
        <taxon>Rhizoctonia</taxon>
    </lineage>
</organism>
<proteinExistence type="predicted"/>
<evidence type="ECO:0000313" key="2">
    <source>
        <dbReference type="Proteomes" id="UP000663843"/>
    </source>
</evidence>
<comment type="caution">
    <text evidence="1">The sequence shown here is derived from an EMBL/GenBank/DDBJ whole genome shotgun (WGS) entry which is preliminary data.</text>
</comment>
<name>A0A8H3HRR3_9AGAM</name>
<dbReference type="AlphaFoldDB" id="A0A8H3HRR3"/>
<accession>A0A8H3HRR3</accession>
<dbReference type="EMBL" id="CAJMWT010008463">
    <property type="protein sequence ID" value="CAE6533521.1"/>
    <property type="molecule type" value="Genomic_DNA"/>
</dbReference>
<sequence>MIRPIFYASNTNGQYHHHTFEYPFHFPAITFMLARFATRIQFCTFLFISNKKLSLSSNGASADENCQKISIPSFLRIKVDDKTSPVSYRIPMVPVLIYPVSPTATRVGMSSELGKDYHSHELVTSSSSTFAQIPPAFV</sequence>
<protein>
    <submittedName>
        <fullName evidence="1">Uncharacterized protein</fullName>
    </submittedName>
</protein>